<accession>A0A5J4IQ60</accession>
<dbReference type="SUPFAM" id="SSF55785">
    <property type="entry name" value="PYP-like sensor domain (PAS domain)"/>
    <property type="match status" value="8"/>
</dbReference>
<keyword evidence="6" id="KW-1133">Transmembrane helix</keyword>
<dbReference type="InterPro" id="IPR005467">
    <property type="entry name" value="His_kinase_dom"/>
</dbReference>
<dbReference type="Pfam" id="PF08447">
    <property type="entry name" value="PAS_3"/>
    <property type="match status" value="4"/>
</dbReference>
<feature type="domain" description="PAC" evidence="9">
    <location>
        <begin position="291"/>
        <end position="343"/>
    </location>
</feature>
<gene>
    <name evidence="10" type="ORF">ULMA_19770</name>
</gene>
<evidence type="ECO:0000256" key="1">
    <source>
        <dbReference type="ARBA" id="ARBA00000085"/>
    </source>
</evidence>
<protein>
    <recommendedName>
        <fullName evidence="2">histidine kinase</fullName>
        <ecNumber evidence="2">2.7.13.3</ecNumber>
    </recommendedName>
</protein>
<evidence type="ECO:0000256" key="3">
    <source>
        <dbReference type="ARBA" id="ARBA00022553"/>
    </source>
</evidence>
<dbReference type="Gene3D" id="3.30.450.20">
    <property type="entry name" value="PAS domain"/>
    <property type="match status" value="8"/>
</dbReference>
<feature type="domain" description="PAC" evidence="9">
    <location>
        <begin position="790"/>
        <end position="840"/>
    </location>
</feature>
<dbReference type="InterPro" id="IPR036890">
    <property type="entry name" value="HATPase_C_sf"/>
</dbReference>
<dbReference type="PANTHER" id="PTHR43304">
    <property type="entry name" value="PHYTOCHROME-LIKE PROTEIN CPH1"/>
    <property type="match status" value="1"/>
</dbReference>
<evidence type="ECO:0000256" key="5">
    <source>
        <dbReference type="ARBA" id="ARBA00022777"/>
    </source>
</evidence>
<dbReference type="PROSITE" id="PS50112">
    <property type="entry name" value="PAS"/>
    <property type="match status" value="5"/>
</dbReference>
<keyword evidence="5" id="KW-0418">Kinase</keyword>
<dbReference type="InterPro" id="IPR004358">
    <property type="entry name" value="Sig_transdc_His_kin-like_C"/>
</dbReference>
<feature type="domain" description="PAS" evidence="8">
    <location>
        <begin position="1088"/>
        <end position="1140"/>
    </location>
</feature>
<name>A0A5J4IQ60_9FLAO</name>
<dbReference type="EC" id="2.7.13.3" evidence="2"/>
<dbReference type="SUPFAM" id="SSF55874">
    <property type="entry name" value="ATPase domain of HSP90 chaperone/DNA topoisomerase II/histidine kinase"/>
    <property type="match status" value="1"/>
</dbReference>
<comment type="catalytic activity">
    <reaction evidence="1">
        <text>ATP + protein L-histidine = ADP + protein N-phospho-L-histidine.</text>
        <dbReference type="EC" id="2.7.13.3"/>
    </reaction>
</comment>
<evidence type="ECO:0000259" key="7">
    <source>
        <dbReference type="PROSITE" id="PS50109"/>
    </source>
</evidence>
<feature type="domain" description="PAS" evidence="8">
    <location>
        <begin position="617"/>
        <end position="663"/>
    </location>
</feature>
<evidence type="ECO:0000256" key="4">
    <source>
        <dbReference type="ARBA" id="ARBA00022679"/>
    </source>
</evidence>
<dbReference type="InterPro" id="IPR052162">
    <property type="entry name" value="Sensor_kinase/Photoreceptor"/>
</dbReference>
<dbReference type="Pfam" id="PF13426">
    <property type="entry name" value="PAS_9"/>
    <property type="match status" value="4"/>
</dbReference>
<dbReference type="SMART" id="SM00086">
    <property type="entry name" value="PAC"/>
    <property type="match status" value="8"/>
</dbReference>
<dbReference type="InterPro" id="IPR035965">
    <property type="entry name" value="PAS-like_dom_sf"/>
</dbReference>
<dbReference type="Gene3D" id="2.10.70.100">
    <property type="match status" value="4"/>
</dbReference>
<feature type="domain" description="PAC" evidence="9">
    <location>
        <begin position="1167"/>
        <end position="1217"/>
    </location>
</feature>
<dbReference type="PANTHER" id="PTHR43304:SF1">
    <property type="entry name" value="PAC DOMAIN-CONTAINING PROTEIN"/>
    <property type="match status" value="1"/>
</dbReference>
<feature type="domain" description="PAS" evidence="8">
    <location>
        <begin position="464"/>
        <end position="510"/>
    </location>
</feature>
<reference evidence="10 11" key="1">
    <citation type="submission" date="2019-08" db="EMBL/GenBank/DDBJ databases">
        <title>Draft genome sequence of Ulvibacter marinus type strain NBRC 109484.</title>
        <authorList>
            <person name="Kawano K."/>
            <person name="Ushijima N."/>
            <person name="Kihara M."/>
            <person name="Itoh H."/>
        </authorList>
    </citation>
    <scope>NUCLEOTIDE SEQUENCE [LARGE SCALE GENOMIC DNA]</scope>
    <source>
        <strain evidence="10 11">NBRC 109484</strain>
    </source>
</reference>
<feature type="domain" description="PAC" evidence="9">
    <location>
        <begin position="666"/>
        <end position="718"/>
    </location>
</feature>
<evidence type="ECO:0000313" key="10">
    <source>
        <dbReference type="EMBL" id="GER59869.1"/>
    </source>
</evidence>
<feature type="domain" description="PAC" evidence="9">
    <location>
        <begin position="541"/>
        <end position="591"/>
    </location>
</feature>
<feature type="transmembrane region" description="Helical" evidence="6">
    <location>
        <begin position="142"/>
        <end position="166"/>
    </location>
</feature>
<feature type="domain" description="PAC" evidence="9">
    <location>
        <begin position="912"/>
        <end position="967"/>
    </location>
</feature>
<proteinExistence type="predicted"/>
<evidence type="ECO:0000259" key="9">
    <source>
        <dbReference type="PROSITE" id="PS50113"/>
    </source>
</evidence>
<dbReference type="Pfam" id="PF02518">
    <property type="entry name" value="HATPase_c"/>
    <property type="match status" value="1"/>
</dbReference>
<dbReference type="InterPro" id="IPR001610">
    <property type="entry name" value="PAC"/>
</dbReference>
<dbReference type="InterPro" id="IPR000014">
    <property type="entry name" value="PAS"/>
</dbReference>
<feature type="domain" description="PAC" evidence="9">
    <location>
        <begin position="1042"/>
        <end position="1094"/>
    </location>
</feature>
<dbReference type="GO" id="GO:0004673">
    <property type="term" value="F:protein histidine kinase activity"/>
    <property type="evidence" value="ECO:0007669"/>
    <property type="project" value="UniProtKB-EC"/>
</dbReference>
<comment type="caution">
    <text evidence="10">The sequence shown here is derived from an EMBL/GenBank/DDBJ whole genome shotgun (WGS) entry which is preliminary data.</text>
</comment>
<dbReference type="InterPro" id="IPR013655">
    <property type="entry name" value="PAS_fold_3"/>
</dbReference>
<keyword evidence="3" id="KW-0597">Phosphoprotein</keyword>
<dbReference type="InterPro" id="IPR000700">
    <property type="entry name" value="PAS-assoc_C"/>
</dbReference>
<dbReference type="CDD" id="cd00130">
    <property type="entry name" value="PAS"/>
    <property type="match status" value="6"/>
</dbReference>
<dbReference type="InterPro" id="IPR003594">
    <property type="entry name" value="HATPase_dom"/>
</dbReference>
<evidence type="ECO:0000313" key="11">
    <source>
        <dbReference type="Proteomes" id="UP000326509"/>
    </source>
</evidence>
<dbReference type="PRINTS" id="PR00344">
    <property type="entry name" value="BCTRLSENSOR"/>
</dbReference>
<dbReference type="Proteomes" id="UP000326509">
    <property type="component" value="Unassembled WGS sequence"/>
</dbReference>
<feature type="domain" description="PAC" evidence="9">
    <location>
        <begin position="416"/>
        <end position="470"/>
    </location>
</feature>
<keyword evidence="6" id="KW-0472">Membrane</keyword>
<evidence type="ECO:0000256" key="2">
    <source>
        <dbReference type="ARBA" id="ARBA00012438"/>
    </source>
</evidence>
<feature type="domain" description="Histidine kinase" evidence="7">
    <location>
        <begin position="1242"/>
        <end position="1453"/>
    </location>
</feature>
<dbReference type="NCBIfam" id="TIGR00229">
    <property type="entry name" value="sensory_box"/>
    <property type="match status" value="5"/>
</dbReference>
<dbReference type="EMBL" id="BKCG01000004">
    <property type="protein sequence ID" value="GER59869.1"/>
    <property type="molecule type" value="Genomic_DNA"/>
</dbReference>
<evidence type="ECO:0000259" key="8">
    <source>
        <dbReference type="PROSITE" id="PS50112"/>
    </source>
</evidence>
<feature type="domain" description="PAS" evidence="8">
    <location>
        <begin position="712"/>
        <end position="765"/>
    </location>
</feature>
<feature type="domain" description="PAS" evidence="8">
    <location>
        <begin position="203"/>
        <end position="247"/>
    </location>
</feature>
<dbReference type="PROSITE" id="PS50113">
    <property type="entry name" value="PAC"/>
    <property type="match status" value="8"/>
</dbReference>
<dbReference type="SMART" id="SM00387">
    <property type="entry name" value="HATPase_c"/>
    <property type="match status" value="1"/>
</dbReference>
<organism evidence="10 11">
    <name type="scientific">Patiriisocius marinus</name>
    <dbReference type="NCBI Taxonomy" id="1397112"/>
    <lineage>
        <taxon>Bacteria</taxon>
        <taxon>Pseudomonadati</taxon>
        <taxon>Bacteroidota</taxon>
        <taxon>Flavobacteriia</taxon>
        <taxon>Flavobacteriales</taxon>
        <taxon>Flavobacteriaceae</taxon>
        <taxon>Patiriisocius</taxon>
    </lineage>
</organism>
<dbReference type="PROSITE" id="PS50109">
    <property type="entry name" value="HIS_KIN"/>
    <property type="match status" value="1"/>
</dbReference>
<evidence type="ECO:0000256" key="6">
    <source>
        <dbReference type="SAM" id="Phobius"/>
    </source>
</evidence>
<keyword evidence="6" id="KW-0812">Transmembrane</keyword>
<sequence>MRHSVNCQTEDSYLINLSGKQRMLSQSISKVVFSINNSENETSKLNSITSLKIIVEEFENSHKYLVENNKDNSVVVDSLLGVSQIYLNKIVQSSWNIINKPDTINIKDNVAVIAKAESSYLSNMDLLVLAYQKKLDQNLEDLANYINLLALAAFLIIIGQYIFIIAPSFKQLFNRNTDISAVEEELSISKNNQELSKRALSKVNLELKAILNSGPIAIISTDVNGIINHFNHGAELLLGYSASEMVGLNEPEMFHIKEELDNFRIDIAETYGADPEGYDPYLELAKRNLYDTREWTFKRKDGSVFPVQLTLNAIKNSAGEKVGFLGIAFDITERKKAKEELLKKNQLLNFSEVITKTGHWKWDVIADRVRWSDNLYNVFELDKNVIDIQFDTYFKYVHPDDKDFVAERFDDAIKGRGLKSFVHKISTNGKTKTIQILGEITTNEKGEVVEMIGTCQDITEQWMSENKFRGLLESAPDAMIIVDEDGLIQIANKQAEILFGYTSSELIGQSAGILFPKRIAYYFDKYQAKYFGNPKIKSIGVNKDSFGITKDGREIHVQLSLSPLETDEGILVSTAIRDITIQKEAEKELIRKNQLLNFAEKITKMGNWQWDLITNDLYWSTNLCKIFEIDENTDITFETYFDFVHPDDREEVSDQIKESIEGELFNSVIHRIILKSGTIKIIQLLAVVVKNEDGDVLEMIGSCQDITEQRMAENKFRGLLESAPDAMIIVNDKGIIQLVNKQAEYLFGYPAFELVNESVEILIPNRFMENYEIYLTESFGNPKAKVLDLLEKDLYTINKIGEEIPVHISLSPLQTEEGLLVSVAIRDITKQKKAENELLRKNQLLSFAEEITMMGNWQWNLMTNDVKWSANLYRIFGIDSSLEVNFDDYFSFVHQDDKELVTKHIEKSLKINSFESLLHKISLKDGTVKTIQLLAEIILNSEGDAVEMIGTCQDITAQKFTENELIRKNHILNFAEKITLMGNWQADIVNDEVKWSTNLYRIFQLDENTKTTLATYLEFTHPDDKAKVAKHMRDTVEKKVFTDLVHRIQLADGTVKIVQLLAQVVTDDSNNVTEVIGTCQDVTTQRMAENKFRGLLESAPDAMVIVNDLGNIQLINKQAENLFGYTLDEIFNKSVEILIPTRFSNNHSQNRSDFFSNPKIRSMGVGKGQELFGINRDGKEIPIQISLSPLQTEEGLLVSAAIRDITVQKNAELKIIQANENLKLLTKHLSGQNKQLEDFAHISSHNLRSPVSNLNALLHIYNHCETEEEREEVFEKFEIVISHLTSTLNVLIEAIKTKKENIKVLEKISFNDVLVKTKVLISQQIQDTNTMITSDFSEIPIIEYHKTYLESIFLNLVTNAIKYKDPIRHPKIHIESKLVKGKVWLTISDNGLGIDLNKHGHKLFGLNKTFHRHPEAKGVGLYLTKIQVETMGGTIFAKSELGKGSKFTVIFNN</sequence>
<dbReference type="Gene3D" id="3.30.565.10">
    <property type="entry name" value="Histidine kinase-like ATPase, C-terminal domain"/>
    <property type="match status" value="1"/>
</dbReference>
<dbReference type="SMART" id="SM00091">
    <property type="entry name" value="PAS"/>
    <property type="match status" value="6"/>
</dbReference>
<keyword evidence="11" id="KW-1185">Reference proteome</keyword>
<keyword evidence="4" id="KW-0808">Transferase</keyword>